<accession>A0A5R8Y059</accession>
<evidence type="ECO:0000313" key="2">
    <source>
        <dbReference type="Proteomes" id="UP000308901"/>
    </source>
</evidence>
<dbReference type="Pfam" id="PF13671">
    <property type="entry name" value="AAA_33"/>
    <property type="match status" value="1"/>
</dbReference>
<dbReference type="AlphaFoldDB" id="A0A5R8Y059"/>
<reference evidence="1 2" key="1">
    <citation type="submission" date="2019-05" db="EMBL/GenBank/DDBJ databases">
        <title>Arcobacter sp. nov., isolated from sea sediment.</title>
        <authorList>
            <person name="Kim W."/>
        </authorList>
    </citation>
    <scope>NUCLEOTIDE SEQUENCE [LARGE SCALE GENOMIC DNA]</scope>
    <source>
        <strain evidence="1 2">CAU 1517</strain>
    </source>
</reference>
<dbReference type="EMBL" id="VANU01000004">
    <property type="protein sequence ID" value="TLP37641.1"/>
    <property type="molecule type" value="Genomic_DNA"/>
</dbReference>
<evidence type="ECO:0000313" key="1">
    <source>
        <dbReference type="EMBL" id="TLP37641.1"/>
    </source>
</evidence>
<dbReference type="InterPro" id="IPR027417">
    <property type="entry name" value="P-loop_NTPase"/>
</dbReference>
<keyword evidence="2" id="KW-1185">Reference proteome</keyword>
<dbReference type="RefSeq" id="WP_138152809.1">
    <property type="nucleotide sequence ID" value="NZ_VANU01000004.1"/>
</dbReference>
<organism evidence="1 2">
    <name type="scientific">Arcobacter arenosus</name>
    <dbReference type="NCBI Taxonomy" id="2576037"/>
    <lineage>
        <taxon>Bacteria</taxon>
        <taxon>Pseudomonadati</taxon>
        <taxon>Campylobacterota</taxon>
        <taxon>Epsilonproteobacteria</taxon>
        <taxon>Campylobacterales</taxon>
        <taxon>Arcobacteraceae</taxon>
        <taxon>Arcobacter</taxon>
    </lineage>
</organism>
<dbReference type="Gene3D" id="3.40.50.300">
    <property type="entry name" value="P-loop containing nucleotide triphosphate hydrolases"/>
    <property type="match status" value="1"/>
</dbReference>
<dbReference type="SUPFAM" id="SSF52540">
    <property type="entry name" value="P-loop containing nucleoside triphosphate hydrolases"/>
    <property type="match status" value="1"/>
</dbReference>
<gene>
    <name evidence="1" type="ORF">FDK22_10000</name>
</gene>
<dbReference type="Proteomes" id="UP000308901">
    <property type="component" value="Unassembled WGS sequence"/>
</dbReference>
<keyword evidence="1" id="KW-0547">Nucleotide-binding</keyword>
<comment type="caution">
    <text evidence="1">The sequence shown here is derived from an EMBL/GenBank/DDBJ whole genome shotgun (WGS) entry which is preliminary data.</text>
</comment>
<proteinExistence type="predicted"/>
<protein>
    <submittedName>
        <fullName evidence="1">ATP-binding protein</fullName>
    </submittedName>
</protein>
<dbReference type="OrthoDB" id="531205at2"/>
<sequence length="165" mass="19183">MTKIGTLIFFCGKMGAGKSTKSKEFALENNAVLISEDEWLSILYPQQISSFDDYIKYSALLRPLIKYHVQKILLTNTNVVLDFPANTIKQRAWLKSISKEINAQHQLIYLDISDEQCLKQIAKRRLEQPERSAFDTEEMFYHVTKYFESPLESEELEIKVIAEKI</sequence>
<keyword evidence="1" id="KW-0067">ATP-binding</keyword>
<name>A0A5R8Y059_9BACT</name>
<dbReference type="GO" id="GO:0005524">
    <property type="term" value="F:ATP binding"/>
    <property type="evidence" value="ECO:0007669"/>
    <property type="project" value="UniProtKB-KW"/>
</dbReference>